<dbReference type="InterPro" id="IPR006165">
    <property type="entry name" value="Ku70"/>
</dbReference>
<evidence type="ECO:0000256" key="4">
    <source>
        <dbReference type="ARBA" id="ARBA00012551"/>
    </source>
</evidence>
<dbReference type="GO" id="GO:0005524">
    <property type="term" value="F:ATP binding"/>
    <property type="evidence" value="ECO:0007669"/>
    <property type="project" value="UniProtKB-KW"/>
</dbReference>
<evidence type="ECO:0000313" key="20">
    <source>
        <dbReference type="EMBL" id="OAV91921.1"/>
    </source>
</evidence>
<keyword evidence="8" id="KW-0227">DNA damage</keyword>
<dbReference type="GO" id="GO:0003690">
    <property type="term" value="F:double-stranded DNA binding"/>
    <property type="evidence" value="ECO:0007669"/>
    <property type="project" value="TreeGrafter"/>
</dbReference>
<evidence type="ECO:0000256" key="17">
    <source>
        <dbReference type="ARBA" id="ARBA00031811"/>
    </source>
</evidence>
<dbReference type="Pfam" id="PF03731">
    <property type="entry name" value="Ku_N"/>
    <property type="match status" value="1"/>
</dbReference>
<evidence type="ECO:0000256" key="5">
    <source>
        <dbReference type="ARBA" id="ARBA00021796"/>
    </source>
</evidence>
<sequence length="667" mass="75308">MSQSGPSIWGADEVGDDEETYDQDSARKYAVIIAIETTESMLSWVPKCEEDAETAGSNESSCCLLETIKAAYQLMKKKIISNPKDSIGLMIFNAQTGSVTGSDSWSACNFLLDLQPVDAPSIKKIKALIEKCERDPEEVKRMFAPRASQPSEIHQALKACLNRISDRCAKQTEKRIVWITDNTCPLTSSNKPIDTMYRDLREIGVSFDCFFNHPSTPLHPGDFYTSIVESYRSSKPDADPSGPAASLSLLDLDLNSWGEKILKEVLIRRMDKRSAFKIPFKIGEGMEIGVGGFVLVVEQKRKAAILVDPHTSSNEQVKVLTEYIDADSTALVDKKDIVNYFPVGDTKELKTFRRVIFTNDEIERMRTLGLEKGLVLLGFRPRDELSWTHHVKHAYYIYPNEDTFVGSTRAFSALLHSMAKKDKIGYGLLRSRKNDTPTLVAILPQLEVFDEDSRTQLQPPGMHLCILPWADDLNPPPTVTQLDCLEPDENSNHITQLADKIVRKLRVDYMPQRILNPALQYHYDFLAAKYLNEKFEPVEDQSLPWYPLIKERCGSLIRELREEVDKDPRAAESVIPENSVTKKRRRIEDGEGVDVEVVESAFASRKENKLTVSLLKEYLIFKKELPISGKYPLKAELIEMARAFLTKERTKSASGSTSTGNPRKKKA</sequence>
<keyword evidence="13" id="KW-0238">DNA-binding</keyword>
<dbReference type="EMBL" id="ADAS02000072">
    <property type="protein sequence ID" value="OAV91921.1"/>
    <property type="molecule type" value="Genomic_DNA"/>
</dbReference>
<dbReference type="CDD" id="cd00788">
    <property type="entry name" value="KU70"/>
    <property type="match status" value="1"/>
</dbReference>
<dbReference type="Gene3D" id="3.40.50.410">
    <property type="entry name" value="von Willebrand factor, type A domain"/>
    <property type="match status" value="1"/>
</dbReference>
<dbReference type="GO" id="GO:0003684">
    <property type="term" value="F:damaged DNA binding"/>
    <property type="evidence" value="ECO:0007669"/>
    <property type="project" value="InterPro"/>
</dbReference>
<dbReference type="Pfam" id="PF02735">
    <property type="entry name" value="Ku"/>
    <property type="match status" value="1"/>
</dbReference>
<dbReference type="InterPro" id="IPR005161">
    <property type="entry name" value="Ku_N"/>
</dbReference>
<dbReference type="Pfam" id="PF03730">
    <property type="entry name" value="Ku_C"/>
    <property type="match status" value="1"/>
</dbReference>
<dbReference type="AlphaFoldDB" id="A0A180GH25"/>
<dbReference type="Gene3D" id="1.10.1600.10">
    <property type="match status" value="1"/>
</dbReference>
<keyword evidence="11" id="KW-0067">ATP-binding</keyword>
<dbReference type="GO" id="GO:0006303">
    <property type="term" value="P:double-strand break repair via nonhomologous end joining"/>
    <property type="evidence" value="ECO:0007669"/>
    <property type="project" value="InterPro"/>
</dbReference>
<reference evidence="21 22" key="3">
    <citation type="journal article" date="2017" name="G3 (Bethesda)">
        <title>Comparative analysis highlights variable genome content of wheat rusts and divergence of the mating loci.</title>
        <authorList>
            <person name="Cuomo C.A."/>
            <person name="Bakkeren G."/>
            <person name="Khalil H.B."/>
            <person name="Panwar V."/>
            <person name="Joly D."/>
            <person name="Linning R."/>
            <person name="Sakthikumar S."/>
            <person name="Song X."/>
            <person name="Adiconis X."/>
            <person name="Fan L."/>
            <person name="Goldberg J.M."/>
            <person name="Levin J.Z."/>
            <person name="Young S."/>
            <person name="Zeng Q."/>
            <person name="Anikster Y."/>
            <person name="Bruce M."/>
            <person name="Wang M."/>
            <person name="Yin C."/>
            <person name="McCallum B."/>
            <person name="Szabo L.J."/>
            <person name="Hulbert S."/>
            <person name="Chen X."/>
            <person name="Fellers J.P."/>
        </authorList>
    </citation>
    <scope>NUCLEOTIDE SEQUENCE</scope>
    <source>
        <strain evidence="21">isolate 1-1 / race 1 (BBBD)</strain>
        <strain evidence="22">Isolate 1-1 / race 1 (BBBD)</strain>
    </source>
</reference>
<dbReference type="Gene3D" id="4.10.970.10">
    <property type="entry name" value="Ku70, bridge and pillars"/>
    <property type="match status" value="1"/>
</dbReference>
<dbReference type="InterPro" id="IPR016194">
    <property type="entry name" value="SPOC-like_C_dom_sf"/>
</dbReference>
<evidence type="ECO:0000256" key="13">
    <source>
        <dbReference type="ARBA" id="ARBA00023125"/>
    </source>
</evidence>
<evidence type="ECO:0000256" key="12">
    <source>
        <dbReference type="ARBA" id="ARBA00022895"/>
    </source>
</evidence>
<dbReference type="SUPFAM" id="SSF53300">
    <property type="entry name" value="vWA-like"/>
    <property type="match status" value="1"/>
</dbReference>
<protein>
    <recommendedName>
        <fullName evidence="5">ATP-dependent DNA helicase II subunit 1</fullName>
        <ecNumber evidence="4">3.6.4.12</ecNumber>
    </recommendedName>
    <alternativeName>
        <fullName evidence="17">ATP-dependent DNA helicase II subunit Ku70</fullName>
    </alternativeName>
</protein>
<comment type="subcellular location">
    <subcellularLocation>
        <location evidence="2">Chromosome</location>
        <location evidence="2">Telomere</location>
    </subcellularLocation>
    <subcellularLocation>
        <location evidence="1">Nucleus</location>
    </subcellularLocation>
</comment>
<keyword evidence="9" id="KW-0378">Hydrolase</keyword>
<evidence type="ECO:0000256" key="14">
    <source>
        <dbReference type="ARBA" id="ARBA00023172"/>
    </source>
</evidence>
<evidence type="ECO:0000259" key="19">
    <source>
        <dbReference type="SMART" id="SM00559"/>
    </source>
</evidence>
<keyword evidence="14" id="KW-0233">DNA recombination</keyword>
<reference evidence="20" key="1">
    <citation type="submission" date="2009-11" db="EMBL/GenBank/DDBJ databases">
        <authorList>
            <consortium name="The Broad Institute Genome Sequencing Platform"/>
            <person name="Ward D."/>
            <person name="Feldgarden M."/>
            <person name="Earl A."/>
            <person name="Young S.K."/>
            <person name="Zeng Q."/>
            <person name="Koehrsen M."/>
            <person name="Alvarado L."/>
            <person name="Berlin A."/>
            <person name="Bochicchio J."/>
            <person name="Borenstein D."/>
            <person name="Chapman S.B."/>
            <person name="Chen Z."/>
            <person name="Engels R."/>
            <person name="Freedman E."/>
            <person name="Gellesch M."/>
            <person name="Goldberg J."/>
            <person name="Griggs A."/>
            <person name="Gujja S."/>
            <person name="Heilman E."/>
            <person name="Heiman D."/>
            <person name="Hepburn T."/>
            <person name="Howarth C."/>
            <person name="Jen D."/>
            <person name="Larson L."/>
            <person name="Lewis B."/>
            <person name="Mehta T."/>
            <person name="Park D."/>
            <person name="Pearson M."/>
            <person name="Roberts A."/>
            <person name="Saif S."/>
            <person name="Shea T."/>
            <person name="Shenoy N."/>
            <person name="Sisk P."/>
            <person name="Stolte C."/>
            <person name="Sykes S."/>
            <person name="Thomson T."/>
            <person name="Walk T."/>
            <person name="White J."/>
            <person name="Yandava C."/>
            <person name="Izard J."/>
            <person name="Baranova O.V."/>
            <person name="Blanton J.M."/>
            <person name="Tanner A.C."/>
            <person name="Dewhirst F.E."/>
            <person name="Haas B."/>
            <person name="Nusbaum C."/>
            <person name="Birren B."/>
        </authorList>
    </citation>
    <scope>NUCLEOTIDE SEQUENCE [LARGE SCALE GENOMIC DNA]</scope>
    <source>
        <strain evidence="20">1-1 BBBD Race 1</strain>
    </source>
</reference>
<feature type="compositionally biased region" description="Acidic residues" evidence="18">
    <location>
        <begin position="13"/>
        <end position="22"/>
    </location>
</feature>
<dbReference type="STRING" id="630390.A0A180GH25"/>
<comment type="similarity">
    <text evidence="3">Belongs to the ku70 family.</text>
</comment>
<dbReference type="OrthoDB" id="761538at2759"/>
<dbReference type="InterPro" id="IPR036465">
    <property type="entry name" value="vWFA_dom_sf"/>
</dbReference>
<evidence type="ECO:0000313" key="22">
    <source>
        <dbReference type="Proteomes" id="UP000005240"/>
    </source>
</evidence>
<dbReference type="InterPro" id="IPR047087">
    <property type="entry name" value="KU70_core_dom"/>
</dbReference>
<feature type="region of interest" description="Disordered" evidence="18">
    <location>
        <begin position="648"/>
        <end position="667"/>
    </location>
</feature>
<dbReference type="GO" id="GO:0042162">
    <property type="term" value="F:telomeric DNA binding"/>
    <property type="evidence" value="ECO:0007669"/>
    <property type="project" value="InterPro"/>
</dbReference>
<evidence type="ECO:0000256" key="16">
    <source>
        <dbReference type="ARBA" id="ARBA00023242"/>
    </source>
</evidence>
<dbReference type="Proteomes" id="UP000005240">
    <property type="component" value="Unassembled WGS sequence"/>
</dbReference>
<gene>
    <name evidence="20" type="ORF">PTTG_07414</name>
</gene>
<dbReference type="FunFam" id="2.40.290.10:FF:000001">
    <property type="entry name" value="X-ray repair cross complementing 6"/>
    <property type="match status" value="1"/>
</dbReference>
<dbReference type="VEuPathDB" id="FungiDB:PTTG_07414"/>
<evidence type="ECO:0000256" key="6">
    <source>
        <dbReference type="ARBA" id="ARBA00022454"/>
    </source>
</evidence>
<name>A0A180GH25_PUCT1</name>
<feature type="region of interest" description="Disordered" evidence="18">
    <location>
        <begin position="1"/>
        <end position="22"/>
    </location>
</feature>
<reference evidence="21" key="4">
    <citation type="submission" date="2025-05" db="UniProtKB">
        <authorList>
            <consortium name="EnsemblFungi"/>
        </authorList>
    </citation>
    <scope>IDENTIFICATION</scope>
    <source>
        <strain evidence="21">isolate 1-1 / race 1 (BBBD)</strain>
    </source>
</reference>
<evidence type="ECO:0000256" key="8">
    <source>
        <dbReference type="ARBA" id="ARBA00022763"/>
    </source>
</evidence>
<dbReference type="GO" id="GO:0016787">
    <property type="term" value="F:hydrolase activity"/>
    <property type="evidence" value="ECO:0007669"/>
    <property type="project" value="UniProtKB-KW"/>
</dbReference>
<dbReference type="SMART" id="SM00559">
    <property type="entry name" value="Ku78"/>
    <property type="match status" value="1"/>
</dbReference>
<reference evidence="20" key="2">
    <citation type="submission" date="2016-05" db="EMBL/GenBank/DDBJ databases">
        <title>Comparative analysis highlights variable genome content of wheat rusts and divergence of the mating loci.</title>
        <authorList>
            <person name="Cuomo C.A."/>
            <person name="Bakkeren G."/>
            <person name="Szabo L."/>
            <person name="Khalil H."/>
            <person name="Joly D."/>
            <person name="Goldberg J."/>
            <person name="Young S."/>
            <person name="Zeng Q."/>
            <person name="Fellers J."/>
        </authorList>
    </citation>
    <scope>NUCLEOTIDE SEQUENCE [LARGE SCALE GENOMIC DNA]</scope>
    <source>
        <strain evidence="20">1-1 BBBD Race 1</strain>
    </source>
</reference>
<dbReference type="InterPro" id="IPR006164">
    <property type="entry name" value="DNA_bd_Ku70/Ku80"/>
</dbReference>
<evidence type="ECO:0000256" key="11">
    <source>
        <dbReference type="ARBA" id="ARBA00022840"/>
    </source>
</evidence>
<proteinExistence type="inferred from homology"/>
<evidence type="ECO:0000256" key="18">
    <source>
        <dbReference type="SAM" id="MobiDB-lite"/>
    </source>
</evidence>
<dbReference type="GO" id="GO:0006310">
    <property type="term" value="P:DNA recombination"/>
    <property type="evidence" value="ECO:0007669"/>
    <property type="project" value="UniProtKB-KW"/>
</dbReference>
<evidence type="ECO:0000256" key="15">
    <source>
        <dbReference type="ARBA" id="ARBA00023204"/>
    </source>
</evidence>
<dbReference type="SUPFAM" id="SSF100939">
    <property type="entry name" value="SPOC domain-like"/>
    <property type="match status" value="1"/>
</dbReference>
<dbReference type="InterPro" id="IPR005160">
    <property type="entry name" value="Ku_C"/>
</dbReference>
<feature type="domain" description="Ku" evidence="19">
    <location>
        <begin position="329"/>
        <end position="484"/>
    </location>
</feature>
<dbReference type="InterPro" id="IPR027388">
    <property type="entry name" value="Ku70_bridge/pillars_dom_sf"/>
</dbReference>
<dbReference type="EC" id="3.6.4.12" evidence="4"/>
<dbReference type="GO" id="GO:0000781">
    <property type="term" value="C:chromosome, telomeric region"/>
    <property type="evidence" value="ECO:0007669"/>
    <property type="project" value="UniProtKB-SubCell"/>
</dbReference>
<keyword evidence="7" id="KW-0547">Nucleotide-binding</keyword>
<evidence type="ECO:0000313" key="21">
    <source>
        <dbReference type="EnsemblFungi" id="PTTG_07414-t43_1-p1"/>
    </source>
</evidence>
<dbReference type="GO" id="GO:0003678">
    <property type="term" value="F:DNA helicase activity"/>
    <property type="evidence" value="ECO:0007669"/>
    <property type="project" value="UniProtKB-EC"/>
</dbReference>
<keyword evidence="6" id="KW-0158">Chromosome</keyword>
<organism evidence="20">
    <name type="scientific">Puccinia triticina (isolate 1-1 / race 1 (BBBD))</name>
    <name type="common">Brown leaf rust fungus</name>
    <dbReference type="NCBI Taxonomy" id="630390"/>
    <lineage>
        <taxon>Eukaryota</taxon>
        <taxon>Fungi</taxon>
        <taxon>Dikarya</taxon>
        <taxon>Basidiomycota</taxon>
        <taxon>Pucciniomycotina</taxon>
        <taxon>Pucciniomycetes</taxon>
        <taxon>Pucciniales</taxon>
        <taxon>Pucciniaceae</taxon>
        <taxon>Puccinia</taxon>
    </lineage>
</organism>
<evidence type="ECO:0000256" key="7">
    <source>
        <dbReference type="ARBA" id="ARBA00022741"/>
    </source>
</evidence>
<evidence type="ECO:0000256" key="3">
    <source>
        <dbReference type="ARBA" id="ARBA00005240"/>
    </source>
</evidence>
<dbReference type="GO" id="GO:0043564">
    <property type="term" value="C:Ku70:Ku80 complex"/>
    <property type="evidence" value="ECO:0007669"/>
    <property type="project" value="InterPro"/>
</dbReference>
<keyword evidence="12" id="KW-0779">Telomere</keyword>
<dbReference type="PANTHER" id="PTHR12604">
    <property type="entry name" value="KU AUTOANTIGEN DNA HELICASE"/>
    <property type="match status" value="1"/>
</dbReference>
<keyword evidence="10" id="KW-0347">Helicase</keyword>
<keyword evidence="16" id="KW-0539">Nucleus</keyword>
<keyword evidence="22" id="KW-1185">Reference proteome</keyword>
<dbReference type="PIRSF" id="PIRSF003033">
    <property type="entry name" value="Ku70"/>
    <property type="match status" value="1"/>
</dbReference>
<dbReference type="PANTHER" id="PTHR12604:SF2">
    <property type="entry name" value="X-RAY REPAIR CROSS-COMPLEMENTING PROTEIN 6"/>
    <property type="match status" value="1"/>
</dbReference>
<evidence type="ECO:0000256" key="10">
    <source>
        <dbReference type="ARBA" id="ARBA00022806"/>
    </source>
</evidence>
<accession>A0A180GH25</accession>
<dbReference type="EnsemblFungi" id="PTTG_07414-t43_1">
    <property type="protein sequence ID" value="PTTG_07414-t43_1-p1"/>
    <property type="gene ID" value="PTTG_07414"/>
</dbReference>
<dbReference type="GO" id="GO:0000723">
    <property type="term" value="P:telomere maintenance"/>
    <property type="evidence" value="ECO:0007669"/>
    <property type="project" value="InterPro"/>
</dbReference>
<evidence type="ECO:0000256" key="2">
    <source>
        <dbReference type="ARBA" id="ARBA00004574"/>
    </source>
</evidence>
<evidence type="ECO:0000256" key="9">
    <source>
        <dbReference type="ARBA" id="ARBA00022801"/>
    </source>
</evidence>
<evidence type="ECO:0000256" key="1">
    <source>
        <dbReference type="ARBA" id="ARBA00004123"/>
    </source>
</evidence>
<dbReference type="Gene3D" id="2.40.290.10">
    <property type="match status" value="1"/>
</dbReference>
<feature type="compositionally biased region" description="Polar residues" evidence="18">
    <location>
        <begin position="652"/>
        <end position="661"/>
    </location>
</feature>
<keyword evidence="15" id="KW-0234">DNA repair</keyword>